<dbReference type="PhylomeDB" id="Q1AX65"/>
<evidence type="ECO:0000256" key="5">
    <source>
        <dbReference type="ARBA" id="ARBA00022849"/>
    </source>
</evidence>
<keyword evidence="10" id="KW-1185">Reference proteome</keyword>
<dbReference type="OrthoDB" id="3284414at2"/>
<keyword evidence="6 8" id="KW-1133">Transmembrane helix</keyword>
<evidence type="ECO:0000256" key="3">
    <source>
        <dbReference type="ARBA" id="ARBA00022475"/>
    </source>
</evidence>
<dbReference type="GO" id="GO:0015105">
    <property type="term" value="F:arsenite transmembrane transporter activity"/>
    <property type="evidence" value="ECO:0007669"/>
    <property type="project" value="InterPro"/>
</dbReference>
<dbReference type="Proteomes" id="UP000006637">
    <property type="component" value="Chromosome"/>
</dbReference>
<dbReference type="Pfam" id="PF02040">
    <property type="entry name" value="ArsB"/>
    <property type="match status" value="1"/>
</dbReference>
<dbReference type="PANTHER" id="PTHR43302">
    <property type="entry name" value="TRANSPORTER ARSB-RELATED"/>
    <property type="match status" value="1"/>
</dbReference>
<dbReference type="STRING" id="266117.Rxyl_1047"/>
<dbReference type="HOGENOM" id="CLU_043931_0_0_11"/>
<evidence type="ECO:0000256" key="2">
    <source>
        <dbReference type="ARBA" id="ARBA00006433"/>
    </source>
</evidence>
<comment type="subcellular location">
    <subcellularLocation>
        <location evidence="1">Cell membrane</location>
        <topology evidence="1">Multi-pass membrane protein</topology>
    </subcellularLocation>
</comment>
<evidence type="ECO:0000313" key="9">
    <source>
        <dbReference type="EMBL" id="ABG04013.1"/>
    </source>
</evidence>
<feature type="transmembrane region" description="Helical" evidence="8">
    <location>
        <begin position="346"/>
        <end position="375"/>
    </location>
</feature>
<reference evidence="9 10" key="1">
    <citation type="submission" date="2006-06" db="EMBL/GenBank/DDBJ databases">
        <title>Complete sequence of Rubrobacter xylanophilus DSM 9941.</title>
        <authorList>
            <consortium name="US DOE Joint Genome Institute"/>
            <person name="Copeland A."/>
            <person name="Lucas S."/>
            <person name="Lapidus A."/>
            <person name="Barry K."/>
            <person name="Detter J.C."/>
            <person name="Glavina del Rio T."/>
            <person name="Hammon N."/>
            <person name="Israni S."/>
            <person name="Dalin E."/>
            <person name="Tice H."/>
            <person name="Pitluck S."/>
            <person name="Munk A.C."/>
            <person name="Brettin T."/>
            <person name="Bruce D."/>
            <person name="Han C."/>
            <person name="Tapia R."/>
            <person name="Gilna P."/>
            <person name="Schmutz J."/>
            <person name="Larimer F."/>
            <person name="Land M."/>
            <person name="Hauser L."/>
            <person name="Kyrpides N."/>
            <person name="Lykidis A."/>
            <person name="da Costa M.S."/>
            <person name="Rainey F.A."/>
            <person name="Empadinhas N."/>
            <person name="Jolivet E."/>
            <person name="Battista J.R."/>
            <person name="Richardson P."/>
        </authorList>
    </citation>
    <scope>NUCLEOTIDE SEQUENCE [LARGE SCALE GENOMIC DNA]</scope>
    <source>
        <strain evidence="10">DSM 9941 / NBRC 16129 / PRD-1</strain>
    </source>
</reference>
<keyword evidence="7 8" id="KW-0472">Membrane</keyword>
<dbReference type="PRINTS" id="PR00758">
    <property type="entry name" value="ARSENICPUMP"/>
</dbReference>
<sequence>MLAGGLLAATVLLVLVRPGGVGEAWWGAAGGALALALGLVGPGEALGALGEMREAFMLLAGMVLLGGVAGRAGFFEGVAALAARAGGGRTGRLFLMVFLAGSAVTAVLSLDATAVVLTPVVCAMVARLGLPLLPFAFACVYAANTASLFLPVSNLTNLLAYDALDLGFLRFAAVMLLPGALAVAANAAVLGALFRRELAGGYRLCGFEPENPAFLRLSAAAVAGVLVALPAASALGVPAGPVALAGGAGLAAAALTRGWMGTGEAVRCVPWGLLALVAGLFVVVRAAGDAGLARLPEELLLRLSAEGGLAGLLGVAAVAALGSNLINNLPLLALSLEAAGRAGEPAVYALLLGTDIGPNLAFTGSLATLIWLGLVRERGMEVGAGRFLAVGLAATPPALLAAVLGLWVSLRLVAAGP</sequence>
<dbReference type="PANTHER" id="PTHR43302:SF5">
    <property type="entry name" value="TRANSPORTER ARSB-RELATED"/>
    <property type="match status" value="1"/>
</dbReference>
<evidence type="ECO:0000256" key="4">
    <source>
        <dbReference type="ARBA" id="ARBA00022692"/>
    </source>
</evidence>
<feature type="transmembrane region" description="Helical" evidence="8">
    <location>
        <begin position="93"/>
        <end position="126"/>
    </location>
</feature>
<evidence type="ECO:0000256" key="1">
    <source>
        <dbReference type="ARBA" id="ARBA00004651"/>
    </source>
</evidence>
<protein>
    <submittedName>
        <fullName evidence="9">Arsenical pump membrane protein</fullName>
    </submittedName>
</protein>
<keyword evidence="5" id="KW-0059">Arsenical resistance</keyword>
<dbReference type="InterPro" id="IPR000802">
    <property type="entry name" value="Arsenical_pump_ArsB"/>
</dbReference>
<feature type="transmembrane region" description="Helical" evidence="8">
    <location>
        <begin position="309"/>
        <end position="326"/>
    </location>
</feature>
<evidence type="ECO:0000313" key="10">
    <source>
        <dbReference type="Proteomes" id="UP000006637"/>
    </source>
</evidence>
<dbReference type="GO" id="GO:0005886">
    <property type="term" value="C:plasma membrane"/>
    <property type="evidence" value="ECO:0007669"/>
    <property type="project" value="UniProtKB-SubCell"/>
</dbReference>
<dbReference type="EMBL" id="CP000386">
    <property type="protein sequence ID" value="ABG04013.1"/>
    <property type="molecule type" value="Genomic_DNA"/>
</dbReference>
<organism evidence="9 10">
    <name type="scientific">Rubrobacter xylanophilus (strain DSM 9941 / JCM 11954 / NBRC 16129 / PRD-1)</name>
    <dbReference type="NCBI Taxonomy" id="266117"/>
    <lineage>
        <taxon>Bacteria</taxon>
        <taxon>Bacillati</taxon>
        <taxon>Actinomycetota</taxon>
        <taxon>Rubrobacteria</taxon>
        <taxon>Rubrobacterales</taxon>
        <taxon>Rubrobacteraceae</taxon>
        <taxon>Rubrobacter</taxon>
    </lineage>
</organism>
<feature type="transmembrane region" description="Helical" evidence="8">
    <location>
        <begin position="58"/>
        <end position="81"/>
    </location>
</feature>
<dbReference type="RefSeq" id="WP_011564031.1">
    <property type="nucleotide sequence ID" value="NC_008148.1"/>
</dbReference>
<comment type="similarity">
    <text evidence="2">Belongs to the ArsB family.</text>
</comment>
<feature type="transmembrane region" description="Helical" evidence="8">
    <location>
        <begin position="271"/>
        <end position="288"/>
    </location>
</feature>
<feature type="transmembrane region" description="Helical" evidence="8">
    <location>
        <begin position="214"/>
        <end position="235"/>
    </location>
</feature>
<feature type="transmembrane region" description="Helical" evidence="8">
    <location>
        <begin position="132"/>
        <end position="150"/>
    </location>
</feature>
<feature type="transmembrane region" description="Helical" evidence="8">
    <location>
        <begin position="171"/>
        <end position="194"/>
    </location>
</feature>
<dbReference type="AlphaFoldDB" id="Q1AX65"/>
<dbReference type="KEGG" id="rxy:Rxyl_1047"/>
<keyword evidence="4 8" id="KW-0812">Transmembrane</keyword>
<feature type="transmembrane region" description="Helical" evidence="8">
    <location>
        <begin position="387"/>
        <end position="410"/>
    </location>
</feature>
<name>Q1AX65_RUBXD</name>
<proteinExistence type="inferred from homology"/>
<accession>Q1AX65</accession>
<gene>
    <name evidence="9" type="ordered locus">Rxyl_1047</name>
</gene>
<dbReference type="eggNOG" id="COG1055">
    <property type="taxonomic scope" value="Bacteria"/>
</dbReference>
<evidence type="ECO:0000256" key="8">
    <source>
        <dbReference type="SAM" id="Phobius"/>
    </source>
</evidence>
<evidence type="ECO:0000256" key="7">
    <source>
        <dbReference type="ARBA" id="ARBA00023136"/>
    </source>
</evidence>
<dbReference type="GO" id="GO:0046685">
    <property type="term" value="P:response to arsenic-containing substance"/>
    <property type="evidence" value="ECO:0007669"/>
    <property type="project" value="UniProtKB-KW"/>
</dbReference>
<evidence type="ECO:0000256" key="6">
    <source>
        <dbReference type="ARBA" id="ARBA00022989"/>
    </source>
</evidence>
<keyword evidence="3" id="KW-1003">Cell membrane</keyword>